<dbReference type="Proteomes" id="UP001281147">
    <property type="component" value="Unassembled WGS sequence"/>
</dbReference>
<protein>
    <submittedName>
        <fullName evidence="1">Uncharacterized protein</fullName>
    </submittedName>
</protein>
<sequence>MTIKLMDLPLELLVLVAEEVGGRNLRRDVSNLTTCRKWYDAAHAVYLTGLDHSETRIHGCDVDHLNERWSHLEQRKLVYKNTRKLNIRLLGHWWDEHSKQAIIDGSEGKEDNEAPAEVVGQEGQKALNRWQADVLRPFLATLFGDLSHLEVLESISLGTLFDVFVAQGPQWPYLDSSAVARFLRCLPLTQDLKNVTLDLCSGLNYDEVEDSHICEEVARILPRIDNVRLRLGIICPSIFEFSKHPEPHDVRLRSLVIKLHLPTYHHSVQLSSTCCTETQGSSTLHKDMAKAAARYLFNIADLHRQHASPRHSSRPHDMELLRISYVSAGACIVVADCLTKRRLGVPEEFFAYEDDGWPCWFEHNDKRLIDYGPL</sequence>
<gene>
    <name evidence="1" type="ORF">LTR37_019083</name>
</gene>
<name>A0ACC3MGW7_9PEZI</name>
<dbReference type="EMBL" id="JAUTXU010000285">
    <property type="protein sequence ID" value="KAK3690587.1"/>
    <property type="molecule type" value="Genomic_DNA"/>
</dbReference>
<keyword evidence="2" id="KW-1185">Reference proteome</keyword>
<accession>A0ACC3MGW7</accession>
<evidence type="ECO:0000313" key="2">
    <source>
        <dbReference type="Proteomes" id="UP001281147"/>
    </source>
</evidence>
<reference evidence="1" key="1">
    <citation type="submission" date="2023-07" db="EMBL/GenBank/DDBJ databases">
        <title>Black Yeasts Isolated from many extreme environments.</title>
        <authorList>
            <person name="Coleine C."/>
            <person name="Stajich J.E."/>
            <person name="Selbmann L."/>
        </authorList>
    </citation>
    <scope>NUCLEOTIDE SEQUENCE</scope>
    <source>
        <strain evidence="1">CCFEE 5714</strain>
    </source>
</reference>
<organism evidence="1 2">
    <name type="scientific">Vermiconidia calcicola</name>
    <dbReference type="NCBI Taxonomy" id="1690605"/>
    <lineage>
        <taxon>Eukaryota</taxon>
        <taxon>Fungi</taxon>
        <taxon>Dikarya</taxon>
        <taxon>Ascomycota</taxon>
        <taxon>Pezizomycotina</taxon>
        <taxon>Dothideomycetes</taxon>
        <taxon>Dothideomycetidae</taxon>
        <taxon>Mycosphaerellales</taxon>
        <taxon>Extremaceae</taxon>
        <taxon>Vermiconidia</taxon>
    </lineage>
</organism>
<proteinExistence type="predicted"/>
<comment type="caution">
    <text evidence="1">The sequence shown here is derived from an EMBL/GenBank/DDBJ whole genome shotgun (WGS) entry which is preliminary data.</text>
</comment>
<evidence type="ECO:0000313" key="1">
    <source>
        <dbReference type="EMBL" id="KAK3690587.1"/>
    </source>
</evidence>